<dbReference type="Proteomes" id="UP000595437">
    <property type="component" value="Chromosome 13"/>
</dbReference>
<gene>
    <name evidence="1" type="ORF">FKW44_018975</name>
</gene>
<sequence length="69" mass="8090">MVWAGVTSDGRRPQLSCRGGREDRPGGIYLHLLSEEVVRWVQREYPTLFYCSNKMEFHPIPANWFKALH</sequence>
<accession>A0A7T8JXU8</accession>
<proteinExistence type="predicted"/>
<reference evidence="2" key="1">
    <citation type="submission" date="2021-01" db="EMBL/GenBank/DDBJ databases">
        <title>Caligus Genome Assembly.</title>
        <authorList>
            <person name="Gallardo-Escarate C."/>
        </authorList>
    </citation>
    <scope>NUCLEOTIDE SEQUENCE [LARGE SCALE GENOMIC DNA]</scope>
</reference>
<evidence type="ECO:0000313" key="1">
    <source>
        <dbReference type="EMBL" id="QQP38409.1"/>
    </source>
</evidence>
<name>A0A7T8JXU8_CALRO</name>
<dbReference type="AlphaFoldDB" id="A0A7T8JXU8"/>
<keyword evidence="2" id="KW-1185">Reference proteome</keyword>
<protein>
    <submittedName>
        <fullName evidence="1">Uncharacterized protein</fullName>
    </submittedName>
</protein>
<dbReference type="EMBL" id="CP045902">
    <property type="protein sequence ID" value="QQP38409.1"/>
    <property type="molecule type" value="Genomic_DNA"/>
</dbReference>
<evidence type="ECO:0000313" key="2">
    <source>
        <dbReference type="Proteomes" id="UP000595437"/>
    </source>
</evidence>
<organism evidence="1 2">
    <name type="scientific">Caligus rogercresseyi</name>
    <name type="common">Sea louse</name>
    <dbReference type="NCBI Taxonomy" id="217165"/>
    <lineage>
        <taxon>Eukaryota</taxon>
        <taxon>Metazoa</taxon>
        <taxon>Ecdysozoa</taxon>
        <taxon>Arthropoda</taxon>
        <taxon>Crustacea</taxon>
        <taxon>Multicrustacea</taxon>
        <taxon>Hexanauplia</taxon>
        <taxon>Copepoda</taxon>
        <taxon>Siphonostomatoida</taxon>
        <taxon>Caligidae</taxon>
        <taxon>Caligus</taxon>
    </lineage>
</organism>